<evidence type="ECO:0000313" key="2">
    <source>
        <dbReference type="Proteomes" id="UP000483820"/>
    </source>
</evidence>
<name>A0A6A5H241_CAERE</name>
<protein>
    <submittedName>
        <fullName evidence="1">Uncharacterized protein</fullName>
    </submittedName>
</protein>
<gene>
    <name evidence="1" type="ORF">GCK72_009137</name>
</gene>
<proteinExistence type="predicted"/>
<evidence type="ECO:0000313" key="1">
    <source>
        <dbReference type="EMBL" id="KAF1760886.1"/>
    </source>
</evidence>
<dbReference type="KEGG" id="crq:GCK72_009137"/>
<accession>A0A6A5H241</accession>
<organism evidence="1 2">
    <name type="scientific">Caenorhabditis remanei</name>
    <name type="common">Caenorhabditis vulgaris</name>
    <dbReference type="NCBI Taxonomy" id="31234"/>
    <lineage>
        <taxon>Eukaryota</taxon>
        <taxon>Metazoa</taxon>
        <taxon>Ecdysozoa</taxon>
        <taxon>Nematoda</taxon>
        <taxon>Chromadorea</taxon>
        <taxon>Rhabditida</taxon>
        <taxon>Rhabditina</taxon>
        <taxon>Rhabditomorpha</taxon>
        <taxon>Rhabditoidea</taxon>
        <taxon>Rhabditidae</taxon>
        <taxon>Peloderinae</taxon>
        <taxon>Caenorhabditis</taxon>
    </lineage>
</organism>
<sequence>MQLNHQPQEIEYLGTIKEIVFEGPKRTFSGVDLKGRLNGGFKEFEGPTVKRLQFGPGSSRDFPPRVDFGIHISKETYAMSSYQSPLVEKFMAMYPNRAPVAFNRPQDLSSLRQQAPDQQCQVIPTQFPAVLGTYKKNSCTVGPIRVAHPQRQIGRRQPVIRKLRIVTTGISAMMLPTQLPSLVKPGISNSSTVGTIWNAPQLQTVPIDPKFRIVKGPLIARKTKKTPPREHQKNIRRLSTPAIMNSAPAPNQNFVQKHPLSGVVPHPHQIQSDQNSATLVMSSAPTVQQAPQHQPNDFDDFEPEEEALKLFYNQVEKEAPKKIIYTSPEYLGPVKVEISAYDELFDPSFKPEAKETQCTSAPAAEKQAIMKEPKNKKMENKKEEKKAVEEELEKGPIAALEYEDPVDQLEFENYVKSIQEEHGDDFLGMLLFDAIRGLRLDVNGQIARK</sequence>
<dbReference type="RefSeq" id="XP_003103182.2">
    <property type="nucleotide sequence ID" value="XM_003103134.2"/>
</dbReference>
<dbReference type="AlphaFoldDB" id="A0A6A5H241"/>
<dbReference type="Proteomes" id="UP000483820">
    <property type="component" value="Chromosome III"/>
</dbReference>
<comment type="caution">
    <text evidence="1">The sequence shown here is derived from an EMBL/GenBank/DDBJ whole genome shotgun (WGS) entry which is preliminary data.</text>
</comment>
<dbReference type="EMBL" id="WUAV01000003">
    <property type="protein sequence ID" value="KAF1760886.1"/>
    <property type="molecule type" value="Genomic_DNA"/>
</dbReference>
<reference evidence="1 2" key="1">
    <citation type="submission" date="2019-12" db="EMBL/GenBank/DDBJ databases">
        <title>Chromosome-level assembly of the Caenorhabditis remanei genome.</title>
        <authorList>
            <person name="Teterina A.A."/>
            <person name="Willis J.H."/>
            <person name="Phillips P.C."/>
        </authorList>
    </citation>
    <scope>NUCLEOTIDE SEQUENCE [LARGE SCALE GENOMIC DNA]</scope>
    <source>
        <strain evidence="1 2">PX506</strain>
        <tissue evidence="1">Whole organism</tissue>
    </source>
</reference>
<dbReference type="GeneID" id="9818291"/>
<dbReference type="CTD" id="9818291"/>